<feature type="domain" description="AB hydrolase-1" evidence="3">
    <location>
        <begin position="110"/>
        <end position="142"/>
    </location>
</feature>
<dbReference type="Gene3D" id="3.40.50.1820">
    <property type="entry name" value="alpha/beta hydrolase"/>
    <property type="match status" value="1"/>
</dbReference>
<reference evidence="4" key="1">
    <citation type="submission" date="2022-11" db="EMBL/GenBank/DDBJ databases">
        <authorList>
            <person name="Scott C."/>
            <person name="Bruce N."/>
        </authorList>
    </citation>
    <scope>NUCLEOTIDE SEQUENCE</scope>
</reference>
<dbReference type="Proteomes" id="UP000838763">
    <property type="component" value="Unassembled WGS sequence"/>
</dbReference>
<organism evidence="4 5">
    <name type="scientific">Parascedosporium putredinis</name>
    <dbReference type="NCBI Taxonomy" id="1442378"/>
    <lineage>
        <taxon>Eukaryota</taxon>
        <taxon>Fungi</taxon>
        <taxon>Dikarya</taxon>
        <taxon>Ascomycota</taxon>
        <taxon>Pezizomycotina</taxon>
        <taxon>Sordariomycetes</taxon>
        <taxon>Hypocreomycetidae</taxon>
        <taxon>Microascales</taxon>
        <taxon>Microascaceae</taxon>
        <taxon>Parascedosporium</taxon>
    </lineage>
</organism>
<gene>
    <name evidence="4" type="ORF">PPNO1_LOCUS5878</name>
</gene>
<evidence type="ECO:0000259" key="3">
    <source>
        <dbReference type="Pfam" id="PF00561"/>
    </source>
</evidence>
<dbReference type="OrthoDB" id="408373at2759"/>
<name>A0A9P1H623_9PEZI</name>
<feature type="compositionally biased region" description="Low complexity" evidence="1">
    <location>
        <begin position="192"/>
        <end position="208"/>
    </location>
</feature>
<feature type="transmembrane region" description="Helical" evidence="2">
    <location>
        <begin position="20"/>
        <end position="42"/>
    </location>
</feature>
<protein>
    <recommendedName>
        <fullName evidence="3">AB hydrolase-1 domain-containing protein</fullName>
    </recommendedName>
</protein>
<dbReference type="EMBL" id="CALLCH030000015">
    <property type="protein sequence ID" value="CAI4216218.1"/>
    <property type="molecule type" value="Genomic_DNA"/>
</dbReference>
<dbReference type="InterPro" id="IPR000073">
    <property type="entry name" value="AB_hydrolase_1"/>
</dbReference>
<evidence type="ECO:0000256" key="1">
    <source>
        <dbReference type="SAM" id="MobiDB-lite"/>
    </source>
</evidence>
<keyword evidence="2" id="KW-0812">Transmembrane</keyword>
<dbReference type="Pfam" id="PF00561">
    <property type="entry name" value="Abhydrolase_1"/>
    <property type="match status" value="1"/>
</dbReference>
<dbReference type="AlphaFoldDB" id="A0A9P1H623"/>
<dbReference type="SUPFAM" id="SSF53474">
    <property type="entry name" value="alpha/beta-Hydrolases"/>
    <property type="match status" value="1"/>
</dbReference>
<keyword evidence="2" id="KW-0472">Membrane</keyword>
<dbReference type="InterPro" id="IPR029058">
    <property type="entry name" value="AB_hydrolase_fold"/>
</dbReference>
<comment type="caution">
    <text evidence="4">The sequence shown here is derived from an EMBL/GenBank/DDBJ whole genome shotgun (WGS) entry which is preliminary data.</text>
</comment>
<feature type="region of interest" description="Disordered" evidence="1">
    <location>
        <begin position="181"/>
        <end position="235"/>
    </location>
</feature>
<evidence type="ECO:0000256" key="2">
    <source>
        <dbReference type="SAM" id="Phobius"/>
    </source>
</evidence>
<feature type="transmembrane region" description="Helical" evidence="2">
    <location>
        <begin position="110"/>
        <end position="128"/>
    </location>
</feature>
<keyword evidence="2" id="KW-1133">Transmembrane helix</keyword>
<proteinExistence type="predicted"/>
<accession>A0A9P1H623</accession>
<sequence length="315" mass="33767">MAALYQILGLNLADESTRAALSIVAITASITLATMSLARVALFPRRSAIIPNPLQTKIPDLSEKDIAKLEYRPDSYPGARDVSTPDLFGRGFSDGVGDLPHDSRLYSIRLVGYSMGGGIAVHFASAFPHMVESLVLLAPAGLIRAANFGIVSRILFRSGLVPDRLISELARVRLRKPIASSVTKKISPTPSPDSTASPVAAPGASVSADELRRALHHSTSKPGKSMTDVGAAEGADPRLRKRLRHAPLMDQHEAWSKISEREPGSTCILLAKDDEIINPDDYRHDALPLIGGEERVLSDWGRARPADAGIPYSGS</sequence>
<keyword evidence="5" id="KW-1185">Reference proteome</keyword>
<evidence type="ECO:0000313" key="5">
    <source>
        <dbReference type="Proteomes" id="UP000838763"/>
    </source>
</evidence>
<feature type="transmembrane region" description="Helical" evidence="2">
    <location>
        <begin position="134"/>
        <end position="156"/>
    </location>
</feature>
<evidence type="ECO:0000313" key="4">
    <source>
        <dbReference type="EMBL" id="CAI4216218.1"/>
    </source>
</evidence>